<dbReference type="InterPro" id="IPR003661">
    <property type="entry name" value="HisK_dim/P_dom"/>
</dbReference>
<sequence length="402" mass="44906">MTNKSFLQKFHARFYEGRNTLWSWICKRLVSLAIGCIVTIVFFMWLRFFIGNVIVLHEMPAAEKAEFSALRKDPDKDRERFHAIIDKWYGVEYSDPSVDISDWILVFILTAISVPIMFFIILRAVRPLSTHISRLAAAARAVTKGNFGVNVAIPEHLPDELSGLTQDINAMSRQLARYDKELKASHVALAHELRSPLTASLGRLQGMIDGVFEPSQAQLQMVMRQLQHLNHLVDDLHLLSLADAGQLHLNRVRCNIADIIREKVAWATPRLAEQAINVRIVSSGDILFLADPFRLGQVFSILMDNAIRYAAEGKRIDISYKKMDEKLVVSFSDYGAGVTDEFLKVLFVRFSRADASRSRHSGGSGLGLSIAAAICEAHGGTIRAEKNVSGGLTFTLFLPLDG</sequence>
<dbReference type="InterPro" id="IPR003660">
    <property type="entry name" value="HAMP_dom"/>
</dbReference>
<dbReference type="Gene3D" id="1.10.287.130">
    <property type="match status" value="1"/>
</dbReference>
<accession>A0A2N5E412</accession>
<dbReference type="SUPFAM" id="SSF55874">
    <property type="entry name" value="ATPase domain of HSP90 chaperone/DNA topoisomerase II/histidine kinase"/>
    <property type="match status" value="1"/>
</dbReference>
<dbReference type="PANTHER" id="PTHR45436:SF5">
    <property type="entry name" value="SENSOR HISTIDINE KINASE TRCS"/>
    <property type="match status" value="1"/>
</dbReference>
<reference evidence="14 15" key="1">
    <citation type="submission" date="2017-12" db="EMBL/GenBank/DDBJ databases">
        <title>Characterization of six clinical isolates of Enterochimera gen. nov., a novel genus of the Yersiniaciae family and the three species Enterochimera arupensis sp. nov., Enterochimera coloradensis sp. nov, and Enterochimera californica sp. nov.</title>
        <authorList>
            <person name="Rossi A."/>
            <person name="Fisher M."/>
        </authorList>
    </citation>
    <scope>NUCLEOTIDE SEQUENCE [LARGE SCALE GENOMIC DNA]</scope>
    <source>
        <strain evidence="15">2016-Iso4</strain>
    </source>
</reference>
<evidence type="ECO:0000256" key="4">
    <source>
        <dbReference type="ARBA" id="ARBA00022553"/>
    </source>
</evidence>
<dbReference type="PROSITE" id="PS50885">
    <property type="entry name" value="HAMP"/>
    <property type="match status" value="1"/>
</dbReference>
<feature type="transmembrane region" description="Helical" evidence="11">
    <location>
        <begin position="103"/>
        <end position="125"/>
    </location>
</feature>
<comment type="caution">
    <text evidence="14">The sequence shown here is derived from an EMBL/GenBank/DDBJ whole genome shotgun (WGS) entry which is preliminary data.</text>
</comment>
<evidence type="ECO:0000256" key="3">
    <source>
        <dbReference type="ARBA" id="ARBA00012438"/>
    </source>
</evidence>
<dbReference type="SMART" id="SM00387">
    <property type="entry name" value="HATPase_c"/>
    <property type="match status" value="1"/>
</dbReference>
<evidence type="ECO:0000256" key="10">
    <source>
        <dbReference type="ARBA" id="ARBA00023136"/>
    </source>
</evidence>
<dbReference type="PROSITE" id="PS50109">
    <property type="entry name" value="HIS_KIN"/>
    <property type="match status" value="1"/>
</dbReference>
<dbReference type="CDD" id="cd00082">
    <property type="entry name" value="HisKA"/>
    <property type="match status" value="1"/>
</dbReference>
<evidence type="ECO:0000256" key="7">
    <source>
        <dbReference type="ARBA" id="ARBA00022777"/>
    </source>
</evidence>
<dbReference type="Pfam" id="PF00512">
    <property type="entry name" value="HisKA"/>
    <property type="match status" value="1"/>
</dbReference>
<evidence type="ECO:0000256" key="9">
    <source>
        <dbReference type="ARBA" id="ARBA00023012"/>
    </source>
</evidence>
<name>A0A2N5E412_9GAMM</name>
<evidence type="ECO:0000256" key="1">
    <source>
        <dbReference type="ARBA" id="ARBA00000085"/>
    </source>
</evidence>
<dbReference type="PANTHER" id="PTHR45436">
    <property type="entry name" value="SENSOR HISTIDINE KINASE YKOH"/>
    <property type="match status" value="1"/>
</dbReference>
<comment type="catalytic activity">
    <reaction evidence="1">
        <text>ATP + protein L-histidine = ADP + protein N-phospho-L-histidine.</text>
        <dbReference type="EC" id="2.7.13.3"/>
    </reaction>
</comment>
<keyword evidence="8 11" id="KW-1133">Transmembrane helix</keyword>
<keyword evidence="7 14" id="KW-0418">Kinase</keyword>
<dbReference type="InterPro" id="IPR005467">
    <property type="entry name" value="His_kinase_dom"/>
</dbReference>
<dbReference type="PRINTS" id="PR00344">
    <property type="entry name" value="BCTRLSENSOR"/>
</dbReference>
<evidence type="ECO:0000256" key="6">
    <source>
        <dbReference type="ARBA" id="ARBA00022692"/>
    </source>
</evidence>
<dbReference type="Pfam" id="PF02518">
    <property type="entry name" value="HATPase_c"/>
    <property type="match status" value="1"/>
</dbReference>
<evidence type="ECO:0000256" key="5">
    <source>
        <dbReference type="ARBA" id="ARBA00022679"/>
    </source>
</evidence>
<dbReference type="EC" id="2.7.13.3" evidence="3"/>
<dbReference type="GO" id="GO:0005886">
    <property type="term" value="C:plasma membrane"/>
    <property type="evidence" value="ECO:0007669"/>
    <property type="project" value="UniProtKB-ARBA"/>
</dbReference>
<evidence type="ECO:0000259" key="13">
    <source>
        <dbReference type="PROSITE" id="PS50885"/>
    </source>
</evidence>
<organism evidence="14 15">
    <name type="scientific">Chimaeribacter coloradensis</name>
    <dbReference type="NCBI Taxonomy" id="2060068"/>
    <lineage>
        <taxon>Bacteria</taxon>
        <taxon>Pseudomonadati</taxon>
        <taxon>Pseudomonadota</taxon>
        <taxon>Gammaproteobacteria</taxon>
        <taxon>Enterobacterales</taxon>
        <taxon>Yersiniaceae</taxon>
        <taxon>Chimaeribacter</taxon>
    </lineage>
</organism>
<dbReference type="FunFam" id="3.30.565.10:FF:000006">
    <property type="entry name" value="Sensor histidine kinase WalK"/>
    <property type="match status" value="1"/>
</dbReference>
<dbReference type="Gene3D" id="3.30.565.10">
    <property type="entry name" value="Histidine kinase-like ATPase, C-terminal domain"/>
    <property type="match status" value="1"/>
</dbReference>
<keyword evidence="6 11" id="KW-0812">Transmembrane</keyword>
<dbReference type="InterPro" id="IPR036890">
    <property type="entry name" value="HATPase_C_sf"/>
</dbReference>
<keyword evidence="9" id="KW-0902">Two-component regulatory system</keyword>
<dbReference type="InterPro" id="IPR050428">
    <property type="entry name" value="TCS_sensor_his_kinase"/>
</dbReference>
<dbReference type="SMART" id="SM00304">
    <property type="entry name" value="HAMP"/>
    <property type="match status" value="1"/>
</dbReference>
<dbReference type="InterPro" id="IPR004358">
    <property type="entry name" value="Sig_transdc_His_kin-like_C"/>
</dbReference>
<evidence type="ECO:0000313" key="15">
    <source>
        <dbReference type="Proteomes" id="UP000234503"/>
    </source>
</evidence>
<evidence type="ECO:0000256" key="8">
    <source>
        <dbReference type="ARBA" id="ARBA00022989"/>
    </source>
</evidence>
<feature type="transmembrane region" description="Helical" evidence="11">
    <location>
        <begin position="29"/>
        <end position="50"/>
    </location>
</feature>
<dbReference type="GO" id="GO:0000155">
    <property type="term" value="F:phosphorelay sensor kinase activity"/>
    <property type="evidence" value="ECO:0007669"/>
    <property type="project" value="InterPro"/>
</dbReference>
<dbReference type="EMBL" id="PJZH01000008">
    <property type="protein sequence ID" value="PLR35558.1"/>
    <property type="molecule type" value="Genomic_DNA"/>
</dbReference>
<evidence type="ECO:0000256" key="11">
    <source>
        <dbReference type="SAM" id="Phobius"/>
    </source>
</evidence>
<dbReference type="Proteomes" id="UP000234503">
    <property type="component" value="Unassembled WGS sequence"/>
</dbReference>
<evidence type="ECO:0000256" key="2">
    <source>
        <dbReference type="ARBA" id="ARBA00004370"/>
    </source>
</evidence>
<evidence type="ECO:0000313" key="14">
    <source>
        <dbReference type="EMBL" id="PLR35558.1"/>
    </source>
</evidence>
<keyword evidence="15" id="KW-1185">Reference proteome</keyword>
<dbReference type="CDD" id="cd06225">
    <property type="entry name" value="HAMP"/>
    <property type="match status" value="1"/>
</dbReference>
<feature type="domain" description="HAMP" evidence="13">
    <location>
        <begin position="126"/>
        <end position="180"/>
    </location>
</feature>
<keyword evidence="5" id="KW-0808">Transferase</keyword>
<keyword evidence="4" id="KW-0597">Phosphoprotein</keyword>
<feature type="domain" description="Histidine kinase" evidence="12">
    <location>
        <begin position="188"/>
        <end position="402"/>
    </location>
</feature>
<dbReference type="RefSeq" id="WP_101824294.1">
    <property type="nucleotide sequence ID" value="NZ_PJZH01000008.1"/>
</dbReference>
<dbReference type="SUPFAM" id="SSF47384">
    <property type="entry name" value="Homodimeric domain of signal transducing histidine kinase"/>
    <property type="match status" value="1"/>
</dbReference>
<gene>
    <name evidence="14" type="ORF">CYR32_10210</name>
</gene>
<evidence type="ECO:0000259" key="12">
    <source>
        <dbReference type="PROSITE" id="PS50109"/>
    </source>
</evidence>
<comment type="subcellular location">
    <subcellularLocation>
        <location evidence="2">Membrane</location>
    </subcellularLocation>
</comment>
<dbReference type="AlphaFoldDB" id="A0A2N5E412"/>
<dbReference type="SMART" id="SM00388">
    <property type="entry name" value="HisKA"/>
    <property type="match status" value="1"/>
</dbReference>
<dbReference type="Gene3D" id="6.10.340.10">
    <property type="match status" value="1"/>
</dbReference>
<protein>
    <recommendedName>
        <fullName evidence="3">histidine kinase</fullName>
        <ecNumber evidence="3">2.7.13.3</ecNumber>
    </recommendedName>
</protein>
<dbReference type="Pfam" id="PF00672">
    <property type="entry name" value="HAMP"/>
    <property type="match status" value="1"/>
</dbReference>
<dbReference type="OrthoDB" id="9804645at2"/>
<keyword evidence="10 11" id="KW-0472">Membrane</keyword>
<proteinExistence type="predicted"/>
<dbReference type="InterPro" id="IPR036097">
    <property type="entry name" value="HisK_dim/P_sf"/>
</dbReference>
<dbReference type="InterPro" id="IPR003594">
    <property type="entry name" value="HATPase_dom"/>
</dbReference>